<gene>
    <name evidence="1" type="ORF">V1525DRAFT_390650</name>
</gene>
<dbReference type="Proteomes" id="UP001433508">
    <property type="component" value="Unassembled WGS sequence"/>
</dbReference>
<dbReference type="EMBL" id="MU971424">
    <property type="protein sequence ID" value="KAK9235246.1"/>
    <property type="molecule type" value="Genomic_DNA"/>
</dbReference>
<evidence type="ECO:0000313" key="1">
    <source>
        <dbReference type="EMBL" id="KAK9235246.1"/>
    </source>
</evidence>
<reference evidence="2" key="1">
    <citation type="journal article" date="2024" name="Front. Bioeng. Biotechnol.">
        <title>Genome-scale model development and genomic sequencing of the oleaginous clade Lipomyces.</title>
        <authorList>
            <person name="Czajka J.J."/>
            <person name="Han Y."/>
            <person name="Kim J."/>
            <person name="Mondo S.J."/>
            <person name="Hofstad B.A."/>
            <person name="Robles A."/>
            <person name="Haridas S."/>
            <person name="Riley R."/>
            <person name="LaButti K."/>
            <person name="Pangilinan J."/>
            <person name="Andreopoulos W."/>
            <person name="Lipzen A."/>
            <person name="Yan J."/>
            <person name="Wang M."/>
            <person name="Ng V."/>
            <person name="Grigoriev I.V."/>
            <person name="Spatafora J.W."/>
            <person name="Magnuson J.K."/>
            <person name="Baker S.E."/>
            <person name="Pomraning K.R."/>
        </authorList>
    </citation>
    <scope>NUCLEOTIDE SEQUENCE [LARGE SCALE GENOMIC DNA]</scope>
    <source>
        <strain evidence="2">CBS 7786</strain>
    </source>
</reference>
<name>A0ACC3SUF6_LIPKO</name>
<keyword evidence="2" id="KW-1185">Reference proteome</keyword>
<protein>
    <submittedName>
        <fullName evidence="1">Uncharacterized protein</fullName>
    </submittedName>
</protein>
<evidence type="ECO:0000313" key="2">
    <source>
        <dbReference type="Proteomes" id="UP001433508"/>
    </source>
</evidence>
<sequence>MQPRAHGTYLGLFYTRSHTLDSLANGFGFRNVSGDDRLEMVASSGRDWIEPRSIELNPAAPESASLTEDNSNNHWTDRIVYIKYA</sequence>
<comment type="caution">
    <text evidence="1">The sequence shown here is derived from an EMBL/GenBank/DDBJ whole genome shotgun (WGS) entry which is preliminary data.</text>
</comment>
<proteinExistence type="predicted"/>
<accession>A0ACC3SUF6</accession>
<organism evidence="1 2">
    <name type="scientific">Lipomyces kononenkoae</name>
    <name type="common">Yeast</name>
    <dbReference type="NCBI Taxonomy" id="34357"/>
    <lineage>
        <taxon>Eukaryota</taxon>
        <taxon>Fungi</taxon>
        <taxon>Dikarya</taxon>
        <taxon>Ascomycota</taxon>
        <taxon>Saccharomycotina</taxon>
        <taxon>Lipomycetes</taxon>
        <taxon>Lipomycetales</taxon>
        <taxon>Lipomycetaceae</taxon>
        <taxon>Lipomyces</taxon>
    </lineage>
</organism>